<gene>
    <name evidence="1" type="ORF">CLAFUR5_03825</name>
</gene>
<dbReference type="Proteomes" id="UP000756132">
    <property type="component" value="Chromosome 2"/>
</dbReference>
<reference evidence="1" key="2">
    <citation type="journal article" date="2022" name="Microb. Genom.">
        <title>A chromosome-scale genome assembly of the tomato pathogen Cladosporium fulvum reveals a compartmentalized genome architecture and the presence of a dispensable chromosome.</title>
        <authorList>
            <person name="Zaccaron A.Z."/>
            <person name="Chen L.H."/>
            <person name="Samaras A."/>
            <person name="Stergiopoulos I."/>
        </authorList>
    </citation>
    <scope>NUCLEOTIDE SEQUENCE</scope>
    <source>
        <strain evidence="1">Race5_Kim</strain>
    </source>
</reference>
<evidence type="ECO:0000313" key="1">
    <source>
        <dbReference type="EMBL" id="UJO14511.1"/>
    </source>
</evidence>
<accession>A0A9Q8LBM0</accession>
<organism evidence="1 2">
    <name type="scientific">Passalora fulva</name>
    <name type="common">Tomato leaf mold</name>
    <name type="synonym">Cladosporium fulvum</name>
    <dbReference type="NCBI Taxonomy" id="5499"/>
    <lineage>
        <taxon>Eukaryota</taxon>
        <taxon>Fungi</taxon>
        <taxon>Dikarya</taxon>
        <taxon>Ascomycota</taxon>
        <taxon>Pezizomycotina</taxon>
        <taxon>Dothideomycetes</taxon>
        <taxon>Dothideomycetidae</taxon>
        <taxon>Mycosphaerellales</taxon>
        <taxon>Mycosphaerellaceae</taxon>
        <taxon>Fulvia</taxon>
    </lineage>
</organism>
<dbReference type="KEGG" id="ffu:CLAFUR5_03825"/>
<proteinExistence type="predicted"/>
<reference evidence="1" key="1">
    <citation type="submission" date="2021-12" db="EMBL/GenBank/DDBJ databases">
        <authorList>
            <person name="Zaccaron A."/>
            <person name="Stergiopoulos I."/>
        </authorList>
    </citation>
    <scope>NUCLEOTIDE SEQUENCE</scope>
    <source>
        <strain evidence="1">Race5_Kim</strain>
    </source>
</reference>
<dbReference type="AlphaFoldDB" id="A0A9Q8LBM0"/>
<dbReference type="EMBL" id="CP090164">
    <property type="protein sequence ID" value="UJO14511.1"/>
    <property type="molecule type" value="Genomic_DNA"/>
</dbReference>
<protein>
    <submittedName>
        <fullName evidence="1">Uncharacterized protein</fullName>
    </submittedName>
</protein>
<sequence length="240" mass="27311">MDGEPILPAYDRSWLTTSLQKARQALEHRQQECHTHKKSVDREQHDILSFQHTPTTPIRTTISHLEPLTTHCNARSARLERYGWHGHDIDLASTTAANATETCGMETAAWYIKRTLAKTARDLWDCEENIAAEEDDLSDVLANLLEVQGELVANEQSRRLVLRNFHVGQMEKLLVPVAGRKGRVDTGFLERVQALNDVSVDCRVYVGDHERSVHEFMLFVSELGIAVARQSMITEYFEES</sequence>
<keyword evidence="2" id="KW-1185">Reference proteome</keyword>
<evidence type="ECO:0000313" key="2">
    <source>
        <dbReference type="Proteomes" id="UP000756132"/>
    </source>
</evidence>
<name>A0A9Q8LBM0_PASFU</name>
<dbReference type="GeneID" id="71983703"/>
<dbReference type="RefSeq" id="XP_047758877.1">
    <property type="nucleotide sequence ID" value="XM_047902973.1"/>
</dbReference>